<dbReference type="InterPro" id="IPR052751">
    <property type="entry name" value="Plant_MAPKKK"/>
</dbReference>
<evidence type="ECO:0000313" key="3">
    <source>
        <dbReference type="Proteomes" id="UP000682877"/>
    </source>
</evidence>
<dbReference type="AlphaFoldDB" id="A0A8S2A8F6"/>
<dbReference type="SUPFAM" id="SSF56112">
    <property type="entry name" value="Protein kinase-like (PK-like)"/>
    <property type="match status" value="1"/>
</dbReference>
<dbReference type="PANTHER" id="PTHR48011:SF52">
    <property type="entry name" value="PROTEIN KINASE FAMILY PROTEIN-RELATED"/>
    <property type="match status" value="1"/>
</dbReference>
<organism evidence="2 3">
    <name type="scientific">Arabidopsis arenosa</name>
    <name type="common">Sand rock-cress</name>
    <name type="synonym">Cardaminopsis arenosa</name>
    <dbReference type="NCBI Taxonomy" id="38785"/>
    <lineage>
        <taxon>Eukaryota</taxon>
        <taxon>Viridiplantae</taxon>
        <taxon>Streptophyta</taxon>
        <taxon>Embryophyta</taxon>
        <taxon>Tracheophyta</taxon>
        <taxon>Spermatophyta</taxon>
        <taxon>Magnoliopsida</taxon>
        <taxon>eudicotyledons</taxon>
        <taxon>Gunneridae</taxon>
        <taxon>Pentapetalae</taxon>
        <taxon>rosids</taxon>
        <taxon>malvids</taxon>
        <taxon>Brassicales</taxon>
        <taxon>Brassicaceae</taxon>
        <taxon>Camelineae</taxon>
        <taxon>Arabidopsis</taxon>
    </lineage>
</organism>
<dbReference type="GO" id="GO:0005524">
    <property type="term" value="F:ATP binding"/>
    <property type="evidence" value="ECO:0007669"/>
    <property type="project" value="InterPro"/>
</dbReference>
<proteinExistence type="predicted"/>
<dbReference type="PROSITE" id="PS50011">
    <property type="entry name" value="PROTEIN_KINASE_DOM"/>
    <property type="match status" value="1"/>
</dbReference>
<sequence length="351" mass="40345">MEKLCRDDDWIEDESSLTTLSLLCQGNFSYVCLKEDSKSRLCAKKASPMHHKKILEKELRIMHRFRDHPRIVQASNKLHLHIKSNRPSECFINNRPSECFIYMEYASKGNLNKFIYGFRRKEEKIPETLVSRTARMILEGLEALHSHGYVHCNLKPSNVLLFPSKTPGEPWDLKLADFGSSKEPNTDYDSKYLGTAKYMPEESFRPNGLIIDPGLDIYALGCVVYEMLGAIPIEEYFEEFYEWHLRRVISPEARDFLWLCQDIHSRRPTAAELLKHPFITQELLPSPTTEDNKEISRSLIPGETKGKAAFARVSAAYIAKTRNEIKTEMGKGNTQFSDIMKSPSKCNDAIS</sequence>
<accession>A0A8S2A8F6</accession>
<dbReference type="EMBL" id="LR999454">
    <property type="protein sequence ID" value="CAE6041512.1"/>
    <property type="molecule type" value="Genomic_DNA"/>
</dbReference>
<dbReference type="InterPro" id="IPR000719">
    <property type="entry name" value="Prot_kinase_dom"/>
</dbReference>
<dbReference type="PANTHER" id="PTHR48011">
    <property type="entry name" value="CCR4-NOT TRANSCRIPTIONAL COMPLEX SUBUNIT CAF120-RELATED"/>
    <property type="match status" value="1"/>
</dbReference>
<evidence type="ECO:0000313" key="2">
    <source>
        <dbReference type="EMBL" id="CAE6041512.1"/>
    </source>
</evidence>
<protein>
    <recommendedName>
        <fullName evidence="1">Protein kinase domain-containing protein</fullName>
    </recommendedName>
</protein>
<dbReference type="InterPro" id="IPR011009">
    <property type="entry name" value="Kinase-like_dom_sf"/>
</dbReference>
<keyword evidence="3" id="KW-1185">Reference proteome</keyword>
<dbReference type="GO" id="GO:0004672">
    <property type="term" value="F:protein kinase activity"/>
    <property type="evidence" value="ECO:0007669"/>
    <property type="project" value="InterPro"/>
</dbReference>
<reference evidence="2" key="1">
    <citation type="submission" date="2021-01" db="EMBL/GenBank/DDBJ databases">
        <authorList>
            <person name="Bezrukov I."/>
        </authorList>
    </citation>
    <scope>NUCLEOTIDE SEQUENCE</scope>
</reference>
<name>A0A8S2A8F6_ARAAE</name>
<feature type="domain" description="Protein kinase" evidence="1">
    <location>
        <begin position="17"/>
        <end position="279"/>
    </location>
</feature>
<evidence type="ECO:0000259" key="1">
    <source>
        <dbReference type="PROSITE" id="PS50011"/>
    </source>
</evidence>
<dbReference type="GO" id="GO:0007165">
    <property type="term" value="P:signal transduction"/>
    <property type="evidence" value="ECO:0007669"/>
    <property type="project" value="TreeGrafter"/>
</dbReference>
<dbReference type="Gene3D" id="1.10.510.10">
    <property type="entry name" value="Transferase(Phosphotransferase) domain 1"/>
    <property type="match status" value="1"/>
</dbReference>
<dbReference type="Proteomes" id="UP000682877">
    <property type="component" value="Chromosome 4"/>
</dbReference>
<gene>
    <name evidence="2" type="ORF">AARE701A_LOCUS11050</name>
</gene>
<dbReference type="Pfam" id="PF00069">
    <property type="entry name" value="Pkinase"/>
    <property type="match status" value="1"/>
</dbReference>